<dbReference type="STRING" id="1314674.A0A0D7BQY6"/>
<dbReference type="OrthoDB" id="3255427at2759"/>
<feature type="compositionally biased region" description="Polar residues" evidence="1">
    <location>
        <begin position="25"/>
        <end position="38"/>
    </location>
</feature>
<feature type="compositionally biased region" description="Basic and acidic residues" evidence="1">
    <location>
        <begin position="177"/>
        <end position="188"/>
    </location>
</feature>
<protein>
    <submittedName>
        <fullName evidence="2">Uncharacterized protein</fullName>
    </submittedName>
</protein>
<feature type="compositionally biased region" description="Polar residues" evidence="1">
    <location>
        <begin position="61"/>
        <end position="75"/>
    </location>
</feature>
<dbReference type="EMBL" id="KN880440">
    <property type="protein sequence ID" value="KIY72832.1"/>
    <property type="molecule type" value="Genomic_DNA"/>
</dbReference>
<evidence type="ECO:0000313" key="3">
    <source>
        <dbReference type="Proteomes" id="UP000054007"/>
    </source>
</evidence>
<gene>
    <name evidence="2" type="ORF">CYLTODRAFT_417607</name>
</gene>
<evidence type="ECO:0000256" key="1">
    <source>
        <dbReference type="SAM" id="MobiDB-lite"/>
    </source>
</evidence>
<dbReference type="Proteomes" id="UP000054007">
    <property type="component" value="Unassembled WGS sequence"/>
</dbReference>
<feature type="region of interest" description="Disordered" evidence="1">
    <location>
        <begin position="47"/>
        <end position="188"/>
    </location>
</feature>
<accession>A0A0D7BQY6</accession>
<organism evidence="2 3">
    <name type="scientific">Cylindrobasidium torrendii FP15055 ss-10</name>
    <dbReference type="NCBI Taxonomy" id="1314674"/>
    <lineage>
        <taxon>Eukaryota</taxon>
        <taxon>Fungi</taxon>
        <taxon>Dikarya</taxon>
        <taxon>Basidiomycota</taxon>
        <taxon>Agaricomycotina</taxon>
        <taxon>Agaricomycetes</taxon>
        <taxon>Agaricomycetidae</taxon>
        <taxon>Agaricales</taxon>
        <taxon>Marasmiineae</taxon>
        <taxon>Physalacriaceae</taxon>
        <taxon>Cylindrobasidium</taxon>
    </lineage>
</organism>
<feature type="region of interest" description="Disordered" evidence="1">
    <location>
        <begin position="19"/>
        <end position="38"/>
    </location>
</feature>
<feature type="compositionally biased region" description="Polar residues" evidence="1">
    <location>
        <begin position="156"/>
        <end position="166"/>
    </location>
</feature>
<reference evidence="2 3" key="1">
    <citation type="journal article" date="2015" name="Fungal Genet. Biol.">
        <title>Evolution of novel wood decay mechanisms in Agaricales revealed by the genome sequences of Fistulina hepatica and Cylindrobasidium torrendii.</title>
        <authorList>
            <person name="Floudas D."/>
            <person name="Held B.W."/>
            <person name="Riley R."/>
            <person name="Nagy L.G."/>
            <person name="Koehler G."/>
            <person name="Ransdell A.S."/>
            <person name="Younus H."/>
            <person name="Chow J."/>
            <person name="Chiniquy J."/>
            <person name="Lipzen A."/>
            <person name="Tritt A."/>
            <person name="Sun H."/>
            <person name="Haridas S."/>
            <person name="LaButti K."/>
            <person name="Ohm R.A."/>
            <person name="Kues U."/>
            <person name="Blanchette R.A."/>
            <person name="Grigoriev I.V."/>
            <person name="Minto R.E."/>
            <person name="Hibbett D.S."/>
        </authorList>
    </citation>
    <scope>NUCLEOTIDE SEQUENCE [LARGE SCALE GENOMIC DNA]</scope>
    <source>
        <strain evidence="2 3">FP15055 ss-10</strain>
    </source>
</reference>
<keyword evidence="3" id="KW-1185">Reference proteome</keyword>
<sequence>MTAYPAGYAPFAYGTPNQHPGALFQTHQNPNYGYNNNPSTPRFGAGFAHGTPFTNPVPFPSFSQTRSPYTAQNPAFQEASPPPFIPPALNGQTSSHGHAAEHQSSTRRSRHRSNSSPHNAPNLSNRAAVKRSATANAAVPSPTHGSTSSHRHKPRSNSMNQASGTAPNGMPLTRSRTKSDVKASMPEVKREHDDFETEFIYITFQGSNELIVEYATVHAAREIRDEMQAKWPDGIEDTITKGPQMCIKFKGAPWNMSGLQKSLSWDLILGLFKVCAVRGYGLSTVINLGFPPPKLVFVTQPRDKSTRFFLAFFSKNGFRVNIVNAPEVVDRLLSREMEAAFPGCIERNDIVDGVRCIELSRDAAQKKKSRMMRDIHIPSRINFAVDAGYFLLRIINSFARDPYPFRLECTLPLGGTSSWAPVRTSEIGTQKEIYVFSGMEPI</sequence>
<evidence type="ECO:0000313" key="2">
    <source>
        <dbReference type="EMBL" id="KIY72832.1"/>
    </source>
</evidence>
<dbReference type="AlphaFoldDB" id="A0A0D7BQY6"/>
<proteinExistence type="predicted"/>
<name>A0A0D7BQY6_9AGAR</name>